<dbReference type="AlphaFoldDB" id="A0A0F9B8E4"/>
<proteinExistence type="predicted"/>
<comment type="caution">
    <text evidence="1">The sequence shown here is derived from an EMBL/GenBank/DDBJ whole genome shotgun (WGS) entry which is preliminary data.</text>
</comment>
<evidence type="ECO:0000313" key="1">
    <source>
        <dbReference type="EMBL" id="KKL17890.1"/>
    </source>
</evidence>
<reference evidence="1" key="1">
    <citation type="journal article" date="2015" name="Nature">
        <title>Complex archaea that bridge the gap between prokaryotes and eukaryotes.</title>
        <authorList>
            <person name="Spang A."/>
            <person name="Saw J.H."/>
            <person name="Jorgensen S.L."/>
            <person name="Zaremba-Niedzwiedzka K."/>
            <person name="Martijn J."/>
            <person name="Lind A.E."/>
            <person name="van Eijk R."/>
            <person name="Schleper C."/>
            <person name="Guy L."/>
            <person name="Ettema T.J."/>
        </authorList>
    </citation>
    <scope>NUCLEOTIDE SEQUENCE</scope>
</reference>
<protein>
    <submittedName>
        <fullName evidence="1">Uncharacterized protein</fullName>
    </submittedName>
</protein>
<organism evidence="1">
    <name type="scientific">marine sediment metagenome</name>
    <dbReference type="NCBI Taxonomy" id="412755"/>
    <lineage>
        <taxon>unclassified sequences</taxon>
        <taxon>metagenomes</taxon>
        <taxon>ecological metagenomes</taxon>
    </lineage>
</organism>
<gene>
    <name evidence="1" type="ORF">LCGC14_2481010</name>
</gene>
<name>A0A0F9B8E4_9ZZZZ</name>
<accession>A0A0F9B8E4</accession>
<sequence>MIVTAGATNRSVYFYITGDASHASPGDPITGLLFSDIETGGSASYARQGAARVDLTLITLASASAAHADGGFILVDDTNMPGVYRCDYPDAAFATGVDQITCDLLVAAAKNAHVAPVIVDITDVNLRDAVRAGLTALPNAAADAAGGLQYRMLVVLILMLF</sequence>
<dbReference type="EMBL" id="LAZR01039080">
    <property type="protein sequence ID" value="KKL17890.1"/>
    <property type="molecule type" value="Genomic_DNA"/>
</dbReference>